<accession>A0A378IFQ2</accession>
<dbReference type="EMBL" id="UGNX01000001">
    <property type="protein sequence ID" value="STX34068.1"/>
    <property type="molecule type" value="Genomic_DNA"/>
</dbReference>
<dbReference type="Proteomes" id="UP000054854">
    <property type="component" value="Unassembled WGS sequence"/>
</dbReference>
<dbReference type="RefSeq" id="WP_058463431.1">
    <property type="nucleotide sequence ID" value="NZ_CAAAHQ010000011.1"/>
</dbReference>
<evidence type="ECO:0000313" key="2">
    <source>
        <dbReference type="EMBL" id="STX34068.1"/>
    </source>
</evidence>
<keyword evidence="3" id="KW-1185">Reference proteome</keyword>
<dbReference type="OrthoDB" id="5650284at2"/>
<reference evidence="2 4" key="2">
    <citation type="submission" date="2018-06" db="EMBL/GenBank/DDBJ databases">
        <authorList>
            <consortium name="Pathogen Informatics"/>
            <person name="Doyle S."/>
        </authorList>
    </citation>
    <scope>NUCLEOTIDE SEQUENCE [LARGE SCALE GENOMIC DNA]</scope>
    <source>
        <strain evidence="2 4">NCTC12438</strain>
    </source>
</reference>
<organism evidence="2 4">
    <name type="scientific">Legionella cincinnatiensis</name>
    <dbReference type="NCBI Taxonomy" id="28085"/>
    <lineage>
        <taxon>Bacteria</taxon>
        <taxon>Pseudomonadati</taxon>
        <taxon>Pseudomonadota</taxon>
        <taxon>Gammaproteobacteria</taxon>
        <taxon>Legionellales</taxon>
        <taxon>Legionellaceae</taxon>
        <taxon>Legionella</taxon>
    </lineage>
</organism>
<dbReference type="STRING" id="28085.Lcin_0182"/>
<gene>
    <name evidence="1" type="ORF">Lcin_0182</name>
    <name evidence="2" type="ORF">NCTC12438_00660</name>
</gene>
<dbReference type="EMBL" id="LNXX01000004">
    <property type="protein sequence ID" value="KTC93602.1"/>
    <property type="molecule type" value="Genomic_DNA"/>
</dbReference>
<evidence type="ECO:0000313" key="1">
    <source>
        <dbReference type="EMBL" id="KTC93602.1"/>
    </source>
</evidence>
<protein>
    <submittedName>
        <fullName evidence="2">Uncharacterized protein</fullName>
    </submittedName>
</protein>
<sequence>MQTTKVFNEADYKQRAQLILQNLNNVQLDIEKYNKELFLLGEKLDKVNSFPEFFKIVNDIIKTESELDKFLIKEMKGLNQNIKNILLQDMKDKSEFQSFTNVLNFNQIITDKILKNKERLSLYLLKEELPEPKYNLAKKFIHSITVLKPITELIEKQKIHFKTKLDSADSMEQVNEIERQIDAQDRDLLEAYQTLINFPEDEQTAESVIKFLEKNQHFKTILESFDFAESLMDDVLNAKVRVSVSQNHGLN</sequence>
<name>A0A378IFQ2_9GAMM</name>
<dbReference type="AlphaFoldDB" id="A0A378IFQ2"/>
<proteinExistence type="predicted"/>
<reference evidence="1 3" key="1">
    <citation type="submission" date="2015-11" db="EMBL/GenBank/DDBJ databases">
        <title>Genomic analysis of 38 Legionella species identifies large and diverse effector repertoires.</title>
        <authorList>
            <person name="Burstein D."/>
            <person name="Amaro F."/>
            <person name="Zusman T."/>
            <person name="Lifshitz Z."/>
            <person name="Cohen O."/>
            <person name="Gilbert J.A."/>
            <person name="Pupko T."/>
            <person name="Shuman H.A."/>
            <person name="Segal G."/>
        </authorList>
    </citation>
    <scope>NUCLEOTIDE SEQUENCE [LARGE SCALE GENOMIC DNA]</scope>
    <source>
        <strain evidence="1 3">CDC#72-OH-14</strain>
    </source>
</reference>
<dbReference type="Proteomes" id="UP000255316">
    <property type="component" value="Unassembled WGS sequence"/>
</dbReference>
<evidence type="ECO:0000313" key="4">
    <source>
        <dbReference type="Proteomes" id="UP000255316"/>
    </source>
</evidence>
<evidence type="ECO:0000313" key="3">
    <source>
        <dbReference type="Proteomes" id="UP000054854"/>
    </source>
</evidence>